<dbReference type="AlphaFoldDB" id="A0AB37Z7H5"/>
<protein>
    <submittedName>
        <fullName evidence="2">ABC-type amino acid transport substrate-binding protein</fullName>
    </submittedName>
</protein>
<keyword evidence="1" id="KW-0732">Signal</keyword>
<accession>A0AB37Z7H5</accession>
<feature type="signal peptide" evidence="1">
    <location>
        <begin position="1"/>
        <end position="21"/>
    </location>
</feature>
<feature type="chain" id="PRO_5044324835" evidence="1">
    <location>
        <begin position="22"/>
        <end position="248"/>
    </location>
</feature>
<proteinExistence type="predicted"/>
<sequence>MRALLTLLACLPFTLAALTHAETFKVGVELQPYLPYSNVQDGQYLGYGRDLLDAFAAHQGHEFIYQPLPVRRLLSDFLNDRVDFKYPDNPRWNADQKKGYALHYSQAAAPAIDGVLVKPEFLGQGSARLHRLGTQRGFTPWPYLDEIKAGKILLIQANQIDSLLAMAMNDRIDGVYLNPQVIQHQFYNSAEKSLVFDPKLPYQDDHYFLSSIRHPEVIKQFDAFLSSQAELVQMLKDRHGISDPLSGQ</sequence>
<evidence type="ECO:0000256" key="1">
    <source>
        <dbReference type="SAM" id="SignalP"/>
    </source>
</evidence>
<dbReference type="SUPFAM" id="SSF53850">
    <property type="entry name" value="Periplasmic binding protein-like II"/>
    <property type="match status" value="1"/>
</dbReference>
<organism evidence="2 3">
    <name type="scientific">Pseudomonas peli</name>
    <dbReference type="NCBI Taxonomy" id="592361"/>
    <lineage>
        <taxon>Bacteria</taxon>
        <taxon>Pseudomonadati</taxon>
        <taxon>Pseudomonadota</taxon>
        <taxon>Gammaproteobacteria</taxon>
        <taxon>Pseudomonadales</taxon>
        <taxon>Pseudomonadaceae</taxon>
        <taxon>Pseudomonas</taxon>
    </lineage>
</organism>
<comment type="caution">
    <text evidence="2">The sequence shown here is derived from an EMBL/GenBank/DDBJ whole genome shotgun (WGS) entry which is preliminary data.</text>
</comment>
<name>A0AB37Z7H5_9PSED</name>
<dbReference type="Proteomes" id="UP000242418">
    <property type="component" value="Unassembled WGS sequence"/>
</dbReference>
<evidence type="ECO:0000313" key="2">
    <source>
        <dbReference type="EMBL" id="SCW52188.1"/>
    </source>
</evidence>
<keyword evidence="3" id="KW-1185">Reference proteome</keyword>
<reference evidence="2 3" key="1">
    <citation type="submission" date="2016-10" db="EMBL/GenBank/DDBJ databases">
        <authorList>
            <person name="Varghese N."/>
            <person name="Submissions S."/>
        </authorList>
    </citation>
    <scope>NUCLEOTIDE SEQUENCE [LARGE SCALE GENOMIC DNA]</scope>
    <source>
        <strain evidence="2 3">DSM 17833</strain>
    </source>
</reference>
<gene>
    <name evidence="2" type="ORF">SAMN05216370_1898</name>
</gene>
<dbReference type="RefSeq" id="WP_090250984.1">
    <property type="nucleotide sequence ID" value="NZ_FMTL01000001.1"/>
</dbReference>
<dbReference type="Gene3D" id="3.40.190.10">
    <property type="entry name" value="Periplasmic binding protein-like II"/>
    <property type="match status" value="2"/>
</dbReference>
<evidence type="ECO:0000313" key="3">
    <source>
        <dbReference type="Proteomes" id="UP000242418"/>
    </source>
</evidence>
<dbReference type="EMBL" id="FMTL01000001">
    <property type="protein sequence ID" value="SCW52188.1"/>
    <property type="molecule type" value="Genomic_DNA"/>
</dbReference>